<dbReference type="Gene3D" id="1.10.260.40">
    <property type="entry name" value="lambda repressor-like DNA-binding domains"/>
    <property type="match status" value="1"/>
</dbReference>
<name>A0A2N5IVL5_9BIFI</name>
<dbReference type="InterPro" id="IPR010982">
    <property type="entry name" value="Lambda_DNA-bd_dom_sf"/>
</dbReference>
<dbReference type="Proteomes" id="UP000235034">
    <property type="component" value="Unassembled WGS sequence"/>
</dbReference>
<dbReference type="EMBL" id="NMWT01000036">
    <property type="protein sequence ID" value="PLS25999.1"/>
    <property type="molecule type" value="Genomic_DNA"/>
</dbReference>
<comment type="caution">
    <text evidence="2">The sequence shown here is derived from an EMBL/GenBank/DDBJ whole genome shotgun (WGS) entry which is preliminary data.</text>
</comment>
<proteinExistence type="predicted"/>
<sequence>MGSKKIEVSRLGIIASTNIRAQLGIRRMSNRELARQMGRSESYVRARVNNEKEWTLNDLGIISNIWGISPSQLVVPMVDSSDTPAALADTRRTELEETARRESDLAAATLKALEDDPMQLAANEDPDKMRYVESGDPDAAA</sequence>
<dbReference type="AlphaFoldDB" id="A0A2N5IVL5"/>
<accession>A0A2N5IVL5</accession>
<protein>
    <submittedName>
        <fullName evidence="2">Uncharacterized protein</fullName>
    </submittedName>
</protein>
<feature type="region of interest" description="Disordered" evidence="1">
    <location>
        <begin position="113"/>
        <end position="141"/>
    </location>
</feature>
<dbReference type="OrthoDB" id="3233878at2"/>
<reference evidence="2 3" key="1">
    <citation type="submission" date="2017-07" db="EMBL/GenBank/DDBJ databases">
        <title>Bifidobacterium novel species.</title>
        <authorList>
            <person name="Lugli G.A."/>
            <person name="Milani C."/>
            <person name="Duranti S."/>
            <person name="Mangifesta M."/>
        </authorList>
    </citation>
    <scope>NUCLEOTIDE SEQUENCE [LARGE SCALE GENOMIC DNA]</scope>
    <source>
        <strain evidence="2 3">77</strain>
    </source>
</reference>
<organism evidence="2 3">
    <name type="scientific">Bifidobacterium parmae</name>
    <dbReference type="NCBI Taxonomy" id="361854"/>
    <lineage>
        <taxon>Bacteria</taxon>
        <taxon>Bacillati</taxon>
        <taxon>Actinomycetota</taxon>
        <taxon>Actinomycetes</taxon>
        <taxon>Bifidobacteriales</taxon>
        <taxon>Bifidobacteriaceae</taxon>
        <taxon>Bifidobacterium</taxon>
    </lineage>
</organism>
<keyword evidence="3" id="KW-1185">Reference proteome</keyword>
<dbReference type="SUPFAM" id="SSF47413">
    <property type="entry name" value="lambda repressor-like DNA-binding domains"/>
    <property type="match status" value="1"/>
</dbReference>
<gene>
    <name evidence="2" type="ORF">Uis4E_2174</name>
</gene>
<evidence type="ECO:0000313" key="2">
    <source>
        <dbReference type="EMBL" id="PLS25999.1"/>
    </source>
</evidence>
<dbReference type="GO" id="GO:0003677">
    <property type="term" value="F:DNA binding"/>
    <property type="evidence" value="ECO:0007669"/>
    <property type="project" value="InterPro"/>
</dbReference>
<evidence type="ECO:0000313" key="3">
    <source>
        <dbReference type="Proteomes" id="UP000235034"/>
    </source>
</evidence>
<evidence type="ECO:0000256" key="1">
    <source>
        <dbReference type="SAM" id="MobiDB-lite"/>
    </source>
</evidence>
<dbReference type="RefSeq" id="WP_101623230.1">
    <property type="nucleotide sequence ID" value="NZ_NMWT01000036.1"/>
</dbReference>